<sequence>MFACDTCNKSFNRRENLVRHEKIHNTAPAFVCSTCGKGFSRSDVARRHEALIHDASSATPESVTQGSKKRRRVIRTEREPSNHDQSISTRFNVLRSGTNIAPAGTPEAAQTEAVPNETVTMRDAAQGSLQDLWSSMIIEDIDIDKVINEDWLFQDLSPSVDVSAWTDFGVLPAADNNSNGPRPWTERDTRLSEQMHCARQPFQPTTDNEGEAGSNVLPSDPAVLRRAAFVPNPALPDPSDARARMASPLDETTNLDHIPYAWKAGSGRPQGDVFIEFDPEDQLFAAHDKGHDISAETLQQLESDHSHLLERTHTTQLQMPSLRVVNVLIALFYQHFYPQAPAIHKTVHKEEILRRPYLLTAMIAIGATYSGRKGGRRLAVHLVEQSRRCFQAALEEDNKLMRDPLTIYAGYLICFTGLWCGNKRAFELAEAFRGQLVTYVRRIQAHLPNIPTGAADPDTHWRHWIEIETQRRICWLIYYLDSQFPALLHIPPMMSVTETLEWLCPCDDEFWLAPSARFWKSTLGPALIPPAKLFSAAFLPIINADSDLPLLRLNAWSRLLVITTISVHVFNFAQDREMRTAYQELFDNKPESSGDAMMYEKLSLALRRCQLDLQLPADHLSHIADTVHEMAYFHLHVSIKDLQDVIGKSGEARQEQAKGRLRTSIAAQPPTSPSTLHMIEAFGRYAEDKYHAKGPTNPHAGTTCAHDLTPYSAVAFFLTCLYFYAYSLVATESQRETFRDHINVLMQKGEQSTAYDVLRCGFDPRPDPDAAPTPGNISAEPAKLFLRYGASRLLDYGGWGCSIGLGLLLHWRSKL</sequence>
<dbReference type="AlphaFoldDB" id="A0A6A6GAI4"/>
<evidence type="ECO:0000256" key="5">
    <source>
        <dbReference type="ARBA" id="ARBA00023015"/>
    </source>
</evidence>
<dbReference type="SMART" id="SM00355">
    <property type="entry name" value="ZnF_C2H2"/>
    <property type="match status" value="2"/>
</dbReference>
<dbReference type="PROSITE" id="PS50157">
    <property type="entry name" value="ZINC_FINGER_C2H2_2"/>
    <property type="match status" value="2"/>
</dbReference>
<evidence type="ECO:0000256" key="6">
    <source>
        <dbReference type="ARBA" id="ARBA00023163"/>
    </source>
</evidence>
<dbReference type="PROSITE" id="PS00028">
    <property type="entry name" value="ZINC_FINGER_C2H2_1"/>
    <property type="match status" value="2"/>
</dbReference>
<dbReference type="Pfam" id="PF00096">
    <property type="entry name" value="zf-C2H2"/>
    <property type="match status" value="1"/>
</dbReference>
<dbReference type="GO" id="GO:0008270">
    <property type="term" value="F:zinc ion binding"/>
    <property type="evidence" value="ECO:0007669"/>
    <property type="project" value="UniProtKB-KW"/>
</dbReference>
<gene>
    <name evidence="13" type="ORF">BDZ85DRAFT_129583</name>
</gene>
<evidence type="ECO:0000256" key="7">
    <source>
        <dbReference type="ARBA" id="ARBA00023242"/>
    </source>
</evidence>
<evidence type="ECO:0000256" key="11">
    <source>
        <dbReference type="SAM" id="Phobius"/>
    </source>
</evidence>
<keyword evidence="7" id="KW-0539">Nucleus</keyword>
<keyword evidence="11" id="KW-0812">Transmembrane</keyword>
<evidence type="ECO:0000313" key="13">
    <source>
        <dbReference type="EMBL" id="KAF2222563.1"/>
    </source>
</evidence>
<protein>
    <recommendedName>
        <fullName evidence="9">pH-response transcription factor pacC/RIM101</fullName>
    </recommendedName>
</protein>
<dbReference type="Proteomes" id="UP000799538">
    <property type="component" value="Unassembled WGS sequence"/>
</dbReference>
<dbReference type="InterPro" id="IPR013087">
    <property type="entry name" value="Znf_C2H2_type"/>
</dbReference>
<evidence type="ECO:0000259" key="12">
    <source>
        <dbReference type="PROSITE" id="PS50157"/>
    </source>
</evidence>
<dbReference type="Gene3D" id="3.30.160.60">
    <property type="entry name" value="Classic Zinc Finger"/>
    <property type="match status" value="2"/>
</dbReference>
<evidence type="ECO:0000256" key="3">
    <source>
        <dbReference type="ARBA" id="ARBA00022771"/>
    </source>
</evidence>
<dbReference type="GO" id="GO:0005634">
    <property type="term" value="C:nucleus"/>
    <property type="evidence" value="ECO:0007669"/>
    <property type="project" value="UniProtKB-ARBA"/>
</dbReference>
<dbReference type="GO" id="GO:0006351">
    <property type="term" value="P:DNA-templated transcription"/>
    <property type="evidence" value="ECO:0007669"/>
    <property type="project" value="InterPro"/>
</dbReference>
<keyword evidence="14" id="KW-1185">Reference proteome</keyword>
<dbReference type="PANTHER" id="PTHR47660">
    <property type="entry name" value="TRANSCRIPTION FACTOR WITH C2H2 AND ZN(2)-CYS(6) DNA BINDING DOMAIN (EUROFUNG)-RELATED-RELATED"/>
    <property type="match status" value="1"/>
</dbReference>
<keyword evidence="3 10" id="KW-0863">Zinc-finger</keyword>
<evidence type="ECO:0000256" key="9">
    <source>
        <dbReference type="ARBA" id="ARBA00039490"/>
    </source>
</evidence>
<keyword evidence="6" id="KW-0804">Transcription</keyword>
<evidence type="ECO:0000256" key="2">
    <source>
        <dbReference type="ARBA" id="ARBA00022737"/>
    </source>
</evidence>
<keyword evidence="4" id="KW-0862">Zinc</keyword>
<organism evidence="13 14">
    <name type="scientific">Elsinoe ampelina</name>
    <dbReference type="NCBI Taxonomy" id="302913"/>
    <lineage>
        <taxon>Eukaryota</taxon>
        <taxon>Fungi</taxon>
        <taxon>Dikarya</taxon>
        <taxon>Ascomycota</taxon>
        <taxon>Pezizomycotina</taxon>
        <taxon>Dothideomycetes</taxon>
        <taxon>Dothideomycetidae</taxon>
        <taxon>Myriangiales</taxon>
        <taxon>Elsinoaceae</taxon>
        <taxon>Elsinoe</taxon>
    </lineage>
</organism>
<keyword evidence="2" id="KW-0677">Repeat</keyword>
<keyword evidence="1" id="KW-0479">Metal-binding</keyword>
<dbReference type="CDD" id="cd12148">
    <property type="entry name" value="fungal_TF_MHR"/>
    <property type="match status" value="1"/>
</dbReference>
<keyword evidence="11" id="KW-1133">Transmembrane helix</keyword>
<dbReference type="InterPro" id="IPR036236">
    <property type="entry name" value="Znf_C2H2_sf"/>
</dbReference>
<feature type="transmembrane region" description="Helical" evidence="11">
    <location>
        <begin position="708"/>
        <end position="729"/>
    </location>
</feature>
<keyword evidence="5" id="KW-0805">Transcription regulation</keyword>
<comment type="similarity">
    <text evidence="8">Belongs to the pacC/RIM101 family.</text>
</comment>
<dbReference type="FunFam" id="3.30.160.60:FF:000340">
    <property type="entry name" value="zinc finger protein 473 isoform X1"/>
    <property type="match status" value="1"/>
</dbReference>
<proteinExistence type="inferred from homology"/>
<reference evidence="14" key="1">
    <citation type="journal article" date="2020" name="Stud. Mycol.">
        <title>101 Dothideomycetes genomes: A test case for predicting lifestyles and emergence of pathogens.</title>
        <authorList>
            <person name="Haridas S."/>
            <person name="Albert R."/>
            <person name="Binder M."/>
            <person name="Bloem J."/>
            <person name="LaButti K."/>
            <person name="Salamov A."/>
            <person name="Andreopoulos B."/>
            <person name="Baker S."/>
            <person name="Barry K."/>
            <person name="Bills G."/>
            <person name="Bluhm B."/>
            <person name="Cannon C."/>
            <person name="Castanera R."/>
            <person name="Culley D."/>
            <person name="Daum C."/>
            <person name="Ezra D."/>
            <person name="Gonzalez J."/>
            <person name="Henrissat B."/>
            <person name="Kuo A."/>
            <person name="Liang C."/>
            <person name="Lipzen A."/>
            <person name="Lutzoni F."/>
            <person name="Magnuson J."/>
            <person name="Mondo S."/>
            <person name="Nolan M."/>
            <person name="Ohm R."/>
            <person name="Pangilinan J."/>
            <person name="Park H.-J."/>
            <person name="Ramirez L."/>
            <person name="Alfaro M."/>
            <person name="Sun H."/>
            <person name="Tritt A."/>
            <person name="Yoshinaga Y."/>
            <person name="Zwiers L.-H."/>
            <person name="Turgeon B."/>
            <person name="Goodwin S."/>
            <person name="Spatafora J."/>
            <person name="Crous P."/>
            <person name="Grigoriev I."/>
        </authorList>
    </citation>
    <scope>NUCLEOTIDE SEQUENCE [LARGE SCALE GENOMIC DNA]</scope>
    <source>
        <strain evidence="14">CECT 20119</strain>
    </source>
</reference>
<dbReference type="InterPro" id="IPR007219">
    <property type="entry name" value="XnlR_reg_dom"/>
</dbReference>
<feature type="domain" description="C2H2-type" evidence="12">
    <location>
        <begin position="2"/>
        <end position="29"/>
    </location>
</feature>
<evidence type="ECO:0000313" key="14">
    <source>
        <dbReference type="Proteomes" id="UP000799538"/>
    </source>
</evidence>
<evidence type="ECO:0000256" key="8">
    <source>
        <dbReference type="ARBA" id="ARBA00038089"/>
    </source>
</evidence>
<feature type="domain" description="C2H2-type" evidence="12">
    <location>
        <begin position="30"/>
        <end position="58"/>
    </location>
</feature>
<dbReference type="GO" id="GO:0003677">
    <property type="term" value="F:DNA binding"/>
    <property type="evidence" value="ECO:0007669"/>
    <property type="project" value="InterPro"/>
</dbReference>
<evidence type="ECO:0000256" key="1">
    <source>
        <dbReference type="ARBA" id="ARBA00022723"/>
    </source>
</evidence>
<evidence type="ECO:0000256" key="4">
    <source>
        <dbReference type="ARBA" id="ARBA00022833"/>
    </source>
</evidence>
<dbReference type="Pfam" id="PF04082">
    <property type="entry name" value="Fungal_trans"/>
    <property type="match status" value="1"/>
</dbReference>
<dbReference type="SUPFAM" id="SSF57667">
    <property type="entry name" value="beta-beta-alpha zinc fingers"/>
    <property type="match status" value="1"/>
</dbReference>
<dbReference type="EMBL" id="ML992508">
    <property type="protein sequence ID" value="KAF2222563.1"/>
    <property type="molecule type" value="Genomic_DNA"/>
</dbReference>
<accession>A0A6A6GAI4</accession>
<keyword evidence="11" id="KW-0472">Membrane</keyword>
<dbReference type="PANTHER" id="PTHR47660:SF2">
    <property type="entry name" value="TRANSCRIPTION FACTOR WITH C2H2 AND ZN(2)-CYS(6) DNA BINDING DOMAIN (EUROFUNG)"/>
    <property type="match status" value="1"/>
</dbReference>
<dbReference type="OrthoDB" id="3945418at2759"/>
<name>A0A6A6GAI4_9PEZI</name>
<evidence type="ECO:0000256" key="10">
    <source>
        <dbReference type="PROSITE-ProRule" id="PRU00042"/>
    </source>
</evidence>